<name>A0A1M4MVT4_9RHOB</name>
<feature type="domain" description="YdhG-like" evidence="1">
    <location>
        <begin position="35"/>
        <end position="120"/>
    </location>
</feature>
<dbReference type="Pfam" id="PF08818">
    <property type="entry name" value="DUF1801"/>
    <property type="match status" value="1"/>
</dbReference>
<dbReference type="EMBL" id="FMJB01000030">
    <property type="protein sequence ID" value="SCM66590.1"/>
    <property type="molecule type" value="Genomic_DNA"/>
</dbReference>
<keyword evidence="3" id="KW-1185">Reference proteome</keyword>
<proteinExistence type="predicted"/>
<reference evidence="3" key="1">
    <citation type="submission" date="2016-09" db="EMBL/GenBank/DDBJ databases">
        <authorList>
            <person name="Wibberg D."/>
        </authorList>
    </citation>
    <scope>NUCLEOTIDE SEQUENCE [LARGE SCALE GENOMIC DNA]</scope>
</reference>
<dbReference type="Proteomes" id="UP000184085">
    <property type="component" value="Unassembled WGS sequence"/>
</dbReference>
<dbReference type="AlphaFoldDB" id="A0A1M4MVT4"/>
<organism evidence="2 3">
    <name type="scientific">Donghicola eburneus</name>
    <dbReference type="NCBI Taxonomy" id="393278"/>
    <lineage>
        <taxon>Bacteria</taxon>
        <taxon>Pseudomonadati</taxon>
        <taxon>Pseudomonadota</taxon>
        <taxon>Alphaproteobacteria</taxon>
        <taxon>Rhodobacterales</taxon>
        <taxon>Roseobacteraceae</taxon>
        <taxon>Donghicola</taxon>
    </lineage>
</organism>
<gene>
    <name evidence="2" type="ORF">KARMA_0769</name>
</gene>
<dbReference type="InterPro" id="IPR014922">
    <property type="entry name" value="YdhG-like"/>
</dbReference>
<sequence length="126" mass="14364">MVAWSKLQRPSEEAANQMDEQLKSMVRDALIEHLLERAPDVNLRSMYCGTVFELEQHNPKSRIGGVFAYANHVSLEFSHGASFDDPYDLLEGSGKLRRHIKLRALSDICDKQCHHYLDLAIARLKA</sequence>
<evidence type="ECO:0000313" key="2">
    <source>
        <dbReference type="EMBL" id="SCM66590.1"/>
    </source>
</evidence>
<evidence type="ECO:0000259" key="1">
    <source>
        <dbReference type="Pfam" id="PF08818"/>
    </source>
</evidence>
<accession>A0A1M4MVT4</accession>
<protein>
    <submittedName>
        <fullName evidence="2">Duf domain containing protein</fullName>
    </submittedName>
</protein>
<evidence type="ECO:0000313" key="3">
    <source>
        <dbReference type="Proteomes" id="UP000184085"/>
    </source>
</evidence>